<dbReference type="InterPro" id="IPR001433">
    <property type="entry name" value="OxRdtase_FAD/NAD-bd"/>
</dbReference>
<dbReference type="EMBL" id="JYIJ01000013">
    <property type="protein sequence ID" value="KWX05104.1"/>
    <property type="molecule type" value="Genomic_DNA"/>
</dbReference>
<dbReference type="PATRIC" id="fig|1469144.8.peg.4652"/>
<dbReference type="PROSITE" id="PS00197">
    <property type="entry name" value="2FE2S_FER_1"/>
    <property type="match status" value="1"/>
</dbReference>
<protein>
    <submittedName>
        <fullName evidence="7">Uncharacterized protein</fullName>
    </submittedName>
</protein>
<evidence type="ECO:0000313" key="8">
    <source>
        <dbReference type="Proteomes" id="UP000070598"/>
    </source>
</evidence>
<dbReference type="Proteomes" id="UP000070598">
    <property type="component" value="Unassembled WGS sequence"/>
</dbReference>
<sequence length="340" mass="37445">MPRVTVQPFDHTYECDDTETLLEGALRNDLYVRYGCKHGGCGTCKARLVDGEVDETRSTFALSRVDRDEGWILMCSSVPVDDCLVDVSGMDLTEDEFFGGDQIGAYLTLVEKIEELTPDIRGLRLRLVDPPNMKFVAGQFVNVELPDSDEVRSFSLANPPSRSDVIDLIIKMLPGGRFAQLLNGQLSVGDKLRVYGPLGQMKVRLSHRPIVMIAGGSGLAPFLSMLTELAEQNSERPVTLFFGARRAEDLYALDRIAELQRRMPALRFIPALSEERPADWHGETGLVTDVVARCMPDLSGHDAYLAGPPPMIDAAVPLLVKLGVRERNIHFDAFVPSGGA</sequence>
<dbReference type="InterPro" id="IPR006058">
    <property type="entry name" value="2Fe2S_fd_BS"/>
</dbReference>
<organism evidence="7 8">
    <name type="scientific">Carbonactinospora thermoautotrophica</name>
    <dbReference type="NCBI Taxonomy" id="1469144"/>
    <lineage>
        <taxon>Bacteria</taxon>
        <taxon>Bacillati</taxon>
        <taxon>Actinomycetota</taxon>
        <taxon>Actinomycetes</taxon>
        <taxon>Kitasatosporales</taxon>
        <taxon>Carbonactinosporaceae</taxon>
        <taxon>Carbonactinospora</taxon>
    </lineage>
</organism>
<dbReference type="EMBL" id="JYIK01001117">
    <property type="protein sequence ID" value="KWX05815.1"/>
    <property type="molecule type" value="Genomic_DNA"/>
</dbReference>
<dbReference type="GO" id="GO:0016491">
    <property type="term" value="F:oxidoreductase activity"/>
    <property type="evidence" value="ECO:0007669"/>
    <property type="project" value="InterPro"/>
</dbReference>
<dbReference type="Gene3D" id="2.40.30.10">
    <property type="entry name" value="Translation factors"/>
    <property type="match status" value="1"/>
</dbReference>
<dbReference type="InterPro" id="IPR039261">
    <property type="entry name" value="FNR_nucleotide-bd"/>
</dbReference>
<feature type="domain" description="2Fe-2S ferredoxin-type" evidence="4">
    <location>
        <begin position="2"/>
        <end position="91"/>
    </location>
</feature>
<evidence type="ECO:0000259" key="4">
    <source>
        <dbReference type="PROSITE" id="PS51085"/>
    </source>
</evidence>
<dbReference type="PANTHER" id="PTHR47354">
    <property type="entry name" value="NADH OXIDOREDUCTASE HCR"/>
    <property type="match status" value="1"/>
</dbReference>
<dbReference type="InterPro" id="IPR050415">
    <property type="entry name" value="MRET"/>
</dbReference>
<reference evidence="8" key="2">
    <citation type="submission" date="2015-02" db="EMBL/GenBank/DDBJ databases">
        <title>Physiological reanalysis, assessment of diazotrophy, and genome sequences of multiple isolates of Streptomyces thermoautotrophicus.</title>
        <authorList>
            <person name="MacKellar D.C."/>
            <person name="Lieber L."/>
            <person name="Norman J."/>
            <person name="Bolger A."/>
            <person name="Tobin C."/>
            <person name="Murray J.W."/>
            <person name="Friesen M."/>
            <person name="Prell J."/>
        </authorList>
    </citation>
    <scope>NUCLEOTIDE SEQUENCE [LARGE SCALE GENOMIC DNA]</scope>
    <source>
        <strain evidence="8">UBT1</strain>
    </source>
</reference>
<evidence type="ECO:0000256" key="1">
    <source>
        <dbReference type="ARBA" id="ARBA00001974"/>
    </source>
</evidence>
<dbReference type="SUPFAM" id="SSF63380">
    <property type="entry name" value="Riboflavin synthase domain-like"/>
    <property type="match status" value="1"/>
</dbReference>
<evidence type="ECO:0000313" key="9">
    <source>
        <dbReference type="Proteomes" id="UP000070659"/>
    </source>
</evidence>
<proteinExistence type="predicted"/>
<dbReference type="RefSeq" id="WP_066884133.1">
    <property type="nucleotide sequence ID" value="NZ_CP171739.1"/>
</dbReference>
<feature type="domain" description="FAD-binding FR-type" evidence="5">
    <location>
        <begin position="103"/>
        <end position="204"/>
    </location>
</feature>
<accession>A0A132N6N8</accession>
<dbReference type="InterPro" id="IPR036010">
    <property type="entry name" value="2Fe-2S_ferredoxin-like_sf"/>
</dbReference>
<reference evidence="7 9" key="1">
    <citation type="submission" date="2015-02" db="EMBL/GenBank/DDBJ databases">
        <title>Physiological reanalysis, assessment of diazotrophy, and genome sequences of multiple isolates of Streptomyces thermoautotrophicus.</title>
        <authorList>
            <person name="MacKellar D.C."/>
            <person name="Lieber L."/>
            <person name="Norman J."/>
            <person name="Bolger A."/>
            <person name="Tobin C."/>
            <person name="Murray J.W."/>
            <person name="Prell J."/>
        </authorList>
    </citation>
    <scope>NUCLEOTIDE SEQUENCE [LARGE SCALE GENOMIC DNA]</scope>
    <source>
        <strain evidence="7 9">UBT1</strain>
    </source>
</reference>
<keyword evidence="3" id="KW-0411">Iron-sulfur</keyword>
<dbReference type="InterPro" id="IPR017927">
    <property type="entry name" value="FAD-bd_FR_type"/>
</dbReference>
<name>A0A132N6N8_9ACTN</name>
<dbReference type="CDD" id="cd00207">
    <property type="entry name" value="fer2"/>
    <property type="match status" value="1"/>
</dbReference>
<evidence type="ECO:0000259" key="5">
    <source>
        <dbReference type="PROSITE" id="PS51384"/>
    </source>
</evidence>
<evidence type="ECO:0000256" key="2">
    <source>
        <dbReference type="ARBA" id="ARBA00022714"/>
    </source>
</evidence>
<dbReference type="Pfam" id="PF00175">
    <property type="entry name" value="NAD_binding_1"/>
    <property type="match status" value="1"/>
</dbReference>
<dbReference type="SUPFAM" id="SSF52343">
    <property type="entry name" value="Ferredoxin reductase-like, C-terminal NADP-linked domain"/>
    <property type="match status" value="1"/>
</dbReference>
<keyword evidence="2" id="KW-0479">Metal-binding</keyword>
<evidence type="ECO:0000313" key="7">
    <source>
        <dbReference type="EMBL" id="KWX05815.1"/>
    </source>
</evidence>
<dbReference type="PANTHER" id="PTHR47354:SF5">
    <property type="entry name" value="PROTEIN RFBI"/>
    <property type="match status" value="1"/>
</dbReference>
<dbReference type="PRINTS" id="PR00410">
    <property type="entry name" value="PHEHYDRXLASE"/>
</dbReference>
<dbReference type="SUPFAM" id="SSF54292">
    <property type="entry name" value="2Fe-2S ferredoxin-like"/>
    <property type="match status" value="1"/>
</dbReference>
<dbReference type="Gene3D" id="3.40.50.80">
    <property type="entry name" value="Nucleotide-binding domain of ferredoxin-NADP reductase (FNR) module"/>
    <property type="match status" value="1"/>
</dbReference>
<dbReference type="InterPro" id="IPR017938">
    <property type="entry name" value="Riboflavin_synthase-like_b-brl"/>
</dbReference>
<dbReference type="InterPro" id="IPR012675">
    <property type="entry name" value="Beta-grasp_dom_sf"/>
</dbReference>
<keyword evidence="2" id="KW-0408">Iron</keyword>
<dbReference type="AlphaFoldDB" id="A0A132N6N8"/>
<comment type="cofactor">
    <cofactor evidence="1">
        <name>FAD</name>
        <dbReference type="ChEBI" id="CHEBI:57692"/>
    </cofactor>
</comment>
<comment type="caution">
    <text evidence="7">The sequence shown here is derived from an EMBL/GenBank/DDBJ whole genome shotgun (WGS) entry which is preliminary data.</text>
</comment>
<dbReference type="Pfam" id="PF00970">
    <property type="entry name" value="FAD_binding_6"/>
    <property type="match status" value="1"/>
</dbReference>
<dbReference type="PROSITE" id="PS51384">
    <property type="entry name" value="FAD_FR"/>
    <property type="match status" value="1"/>
</dbReference>
<dbReference type="GO" id="GO:0051537">
    <property type="term" value="F:2 iron, 2 sulfur cluster binding"/>
    <property type="evidence" value="ECO:0007669"/>
    <property type="project" value="UniProtKB-KW"/>
</dbReference>
<dbReference type="OrthoDB" id="4307358at2"/>
<dbReference type="Proteomes" id="UP000070659">
    <property type="component" value="Unassembled WGS sequence"/>
</dbReference>
<dbReference type="Pfam" id="PF00111">
    <property type="entry name" value="Fer2"/>
    <property type="match status" value="1"/>
</dbReference>
<keyword evidence="2" id="KW-0001">2Fe-2S</keyword>
<dbReference type="Gene3D" id="3.10.20.30">
    <property type="match status" value="1"/>
</dbReference>
<evidence type="ECO:0000256" key="3">
    <source>
        <dbReference type="ARBA" id="ARBA00023014"/>
    </source>
</evidence>
<dbReference type="PROSITE" id="PS51085">
    <property type="entry name" value="2FE2S_FER_2"/>
    <property type="match status" value="1"/>
</dbReference>
<gene>
    <name evidence="6" type="ORF">TH66_05090</name>
    <name evidence="7" type="ORF">TR74_23435</name>
</gene>
<evidence type="ECO:0000313" key="6">
    <source>
        <dbReference type="EMBL" id="KWX05104.1"/>
    </source>
</evidence>
<dbReference type="InterPro" id="IPR001041">
    <property type="entry name" value="2Fe-2S_ferredoxin-type"/>
</dbReference>
<dbReference type="InterPro" id="IPR008333">
    <property type="entry name" value="Cbr1-like_FAD-bd_dom"/>
</dbReference>